<name>A0A835RK98_VANPL</name>
<evidence type="ECO:0000256" key="2">
    <source>
        <dbReference type="ARBA" id="ARBA00023180"/>
    </source>
</evidence>
<gene>
    <name evidence="4" type="ORF">HPP92_009622</name>
</gene>
<dbReference type="InterPro" id="IPR001563">
    <property type="entry name" value="Peptidase_S10"/>
</dbReference>
<dbReference type="GO" id="GO:0019748">
    <property type="term" value="P:secondary metabolic process"/>
    <property type="evidence" value="ECO:0007669"/>
    <property type="project" value="TreeGrafter"/>
</dbReference>
<reference evidence="4 5" key="1">
    <citation type="journal article" date="2020" name="Nat. Food">
        <title>A phased Vanilla planifolia genome enables genetic improvement of flavour and production.</title>
        <authorList>
            <person name="Hasing T."/>
            <person name="Tang H."/>
            <person name="Brym M."/>
            <person name="Khazi F."/>
            <person name="Huang T."/>
            <person name="Chambers A.H."/>
        </authorList>
    </citation>
    <scope>NUCLEOTIDE SEQUENCE [LARGE SCALE GENOMIC DNA]</scope>
    <source>
        <tissue evidence="4">Leaf</tissue>
    </source>
</reference>
<evidence type="ECO:0000313" key="5">
    <source>
        <dbReference type="Proteomes" id="UP000639772"/>
    </source>
</evidence>
<dbReference type="Gene3D" id="3.40.50.1820">
    <property type="entry name" value="alpha/beta hydrolase"/>
    <property type="match status" value="1"/>
</dbReference>
<dbReference type="GO" id="GO:0004185">
    <property type="term" value="F:serine-type carboxypeptidase activity"/>
    <property type="evidence" value="ECO:0007669"/>
    <property type="project" value="InterPro"/>
</dbReference>
<sequence length="470" mass="53057">MFIAPWSSPQRLALWVFLLFNLMPCLLAGFNVSHLPGFHGPLPFKMEVGYITVNEETGAEFYYFFVESERNPSKDPLIIWFLGGPGCSSINGLTLDMGPLRFNVDDFDGQLPNLYANPYAWTKISNLLFVDWSIGTGFSYSKDEADYTSEDVKSTKLNYKFIRKWFSDHPHFFANPFYSGGDSYGGKMAVLVAHEIVEDNDRGQQPPINIKGYLIGNAVTGELVDHNTQHTRAYGLGIISKELFEMIEISCAGEDYQSPQNAICAAHLKTFNKFFEEINYYSILDPKCSDEPPTLKEMIVSSRSLEENPAEFLNSASEPQISCITGDLLANYWGNHPLVLEALHVKKGTIKRFLDCDFSVNENHYTRSVPSTVPYHRNLTTRGFRALVYNGDHDLKVPFLGSLAWIKSLNYSVLEQWRSWHAGGQVAGYTMSFENNLTFATVKGGSHVAPGTKPLECFVMFEKWISHRSL</sequence>
<dbReference type="PROSITE" id="PS00560">
    <property type="entry name" value="CARBOXYPEPT_SER_HIS"/>
    <property type="match status" value="1"/>
</dbReference>
<dbReference type="PRINTS" id="PR00724">
    <property type="entry name" value="CRBOXYPTASEC"/>
</dbReference>
<keyword evidence="2" id="KW-0325">Glycoprotein</keyword>
<evidence type="ECO:0000256" key="1">
    <source>
        <dbReference type="ARBA" id="ARBA00009431"/>
    </source>
</evidence>
<protein>
    <submittedName>
        <fullName evidence="4">Uncharacterized protein</fullName>
    </submittedName>
</protein>
<dbReference type="InterPro" id="IPR033124">
    <property type="entry name" value="Ser_caboxypep_his_AS"/>
</dbReference>
<dbReference type="AlphaFoldDB" id="A0A835RK98"/>
<dbReference type="Gene3D" id="3.40.50.12670">
    <property type="match status" value="1"/>
</dbReference>
<comment type="caution">
    <text evidence="4">The sequence shown here is derived from an EMBL/GenBank/DDBJ whole genome shotgun (WGS) entry which is preliminary data.</text>
</comment>
<evidence type="ECO:0000313" key="4">
    <source>
        <dbReference type="EMBL" id="KAG0487527.1"/>
    </source>
</evidence>
<dbReference type="PANTHER" id="PTHR11802">
    <property type="entry name" value="SERINE PROTEASE FAMILY S10 SERINE CARBOXYPEPTIDASE"/>
    <property type="match status" value="1"/>
</dbReference>
<dbReference type="OrthoDB" id="443318at2759"/>
<dbReference type="SUPFAM" id="SSF53474">
    <property type="entry name" value="alpha/beta-Hydrolases"/>
    <property type="match status" value="1"/>
</dbReference>
<dbReference type="GO" id="GO:0006508">
    <property type="term" value="P:proteolysis"/>
    <property type="evidence" value="ECO:0007669"/>
    <property type="project" value="InterPro"/>
</dbReference>
<feature type="signal peptide" evidence="3">
    <location>
        <begin position="1"/>
        <end position="28"/>
    </location>
</feature>
<keyword evidence="3" id="KW-0732">Signal</keyword>
<dbReference type="FunFam" id="3.40.50.1820:FF:000072">
    <property type="entry name" value="Serine carboxypeptidase-like 19"/>
    <property type="match status" value="1"/>
</dbReference>
<organism evidence="4 5">
    <name type="scientific">Vanilla planifolia</name>
    <name type="common">Vanilla</name>
    <dbReference type="NCBI Taxonomy" id="51239"/>
    <lineage>
        <taxon>Eukaryota</taxon>
        <taxon>Viridiplantae</taxon>
        <taxon>Streptophyta</taxon>
        <taxon>Embryophyta</taxon>
        <taxon>Tracheophyta</taxon>
        <taxon>Spermatophyta</taxon>
        <taxon>Magnoliopsida</taxon>
        <taxon>Liliopsida</taxon>
        <taxon>Asparagales</taxon>
        <taxon>Orchidaceae</taxon>
        <taxon>Vanilloideae</taxon>
        <taxon>Vanilleae</taxon>
        <taxon>Vanilla</taxon>
    </lineage>
</organism>
<dbReference type="GO" id="GO:0016747">
    <property type="term" value="F:acyltransferase activity, transferring groups other than amino-acyl groups"/>
    <property type="evidence" value="ECO:0007669"/>
    <property type="project" value="TreeGrafter"/>
</dbReference>
<accession>A0A835RK98</accession>
<dbReference type="FunFam" id="3.40.50.12670:FF:000002">
    <property type="entry name" value="Carboxypeptidase"/>
    <property type="match status" value="1"/>
</dbReference>
<comment type="similarity">
    <text evidence="1">Belongs to the peptidase S10 family.</text>
</comment>
<dbReference type="PANTHER" id="PTHR11802:SF461">
    <property type="entry name" value="OS02G0687900 PROTEIN"/>
    <property type="match status" value="1"/>
</dbReference>
<proteinExistence type="inferred from homology"/>
<dbReference type="Pfam" id="PF00450">
    <property type="entry name" value="Peptidase_S10"/>
    <property type="match status" value="1"/>
</dbReference>
<feature type="chain" id="PRO_5032343765" evidence="3">
    <location>
        <begin position="29"/>
        <end position="470"/>
    </location>
</feature>
<dbReference type="EMBL" id="JADCNM010000004">
    <property type="protein sequence ID" value="KAG0487527.1"/>
    <property type="molecule type" value="Genomic_DNA"/>
</dbReference>
<evidence type="ECO:0000256" key="3">
    <source>
        <dbReference type="SAM" id="SignalP"/>
    </source>
</evidence>
<dbReference type="InterPro" id="IPR029058">
    <property type="entry name" value="AB_hydrolase_fold"/>
</dbReference>
<dbReference type="Proteomes" id="UP000639772">
    <property type="component" value="Unassembled WGS sequence"/>
</dbReference>